<keyword evidence="2" id="KW-1185">Reference proteome</keyword>
<sequence>MARPTSELDWMRWAPLSQWIPLLETAFEFWADRPLHHMHHLFSSSPMNLFTTGEPISSSSRSGPESKINPLESNETRVELRNLTRFESGFEEFLSYVEFLLALGFVEQWVRKGGGFLFLGLTRVEEWVNFKNWDSIWSNLEITLVVDVISMAAEFDIGS</sequence>
<reference evidence="2" key="1">
    <citation type="journal article" date="2019" name="Curr. Biol.">
        <title>Genome Sequence of Striga asiatica Provides Insight into the Evolution of Plant Parasitism.</title>
        <authorList>
            <person name="Yoshida S."/>
            <person name="Kim S."/>
            <person name="Wafula E.K."/>
            <person name="Tanskanen J."/>
            <person name="Kim Y.M."/>
            <person name="Honaas L."/>
            <person name="Yang Z."/>
            <person name="Spallek T."/>
            <person name="Conn C.E."/>
            <person name="Ichihashi Y."/>
            <person name="Cheong K."/>
            <person name="Cui S."/>
            <person name="Der J.P."/>
            <person name="Gundlach H."/>
            <person name="Jiao Y."/>
            <person name="Hori C."/>
            <person name="Ishida J.K."/>
            <person name="Kasahara H."/>
            <person name="Kiba T."/>
            <person name="Kim M.S."/>
            <person name="Koo N."/>
            <person name="Laohavisit A."/>
            <person name="Lee Y.H."/>
            <person name="Lumba S."/>
            <person name="McCourt P."/>
            <person name="Mortimer J.C."/>
            <person name="Mutuku J.M."/>
            <person name="Nomura T."/>
            <person name="Sasaki-Sekimoto Y."/>
            <person name="Seto Y."/>
            <person name="Wang Y."/>
            <person name="Wakatake T."/>
            <person name="Sakakibara H."/>
            <person name="Demura T."/>
            <person name="Yamaguchi S."/>
            <person name="Yoneyama K."/>
            <person name="Manabe R.I."/>
            <person name="Nelson D.C."/>
            <person name="Schulman A.H."/>
            <person name="Timko M.P."/>
            <person name="dePamphilis C.W."/>
            <person name="Choi D."/>
            <person name="Shirasu K."/>
        </authorList>
    </citation>
    <scope>NUCLEOTIDE SEQUENCE [LARGE SCALE GENOMIC DNA]</scope>
    <source>
        <strain evidence="2">cv. UVA1</strain>
    </source>
</reference>
<name>A0A5A7PFI9_STRAF</name>
<protein>
    <submittedName>
        <fullName evidence="1">Multidrug resistance-associated protein 3</fullName>
    </submittedName>
</protein>
<proteinExistence type="predicted"/>
<accession>A0A5A7PFI9</accession>
<gene>
    <name evidence="1" type="ORF">STAS_07454</name>
</gene>
<comment type="caution">
    <text evidence="1">The sequence shown here is derived from an EMBL/GenBank/DDBJ whole genome shotgun (WGS) entry which is preliminary data.</text>
</comment>
<evidence type="ECO:0000313" key="1">
    <source>
        <dbReference type="EMBL" id="GER31454.1"/>
    </source>
</evidence>
<dbReference type="AlphaFoldDB" id="A0A5A7PFI9"/>
<feature type="non-terminal residue" evidence="1">
    <location>
        <position position="159"/>
    </location>
</feature>
<dbReference type="Proteomes" id="UP000325081">
    <property type="component" value="Unassembled WGS sequence"/>
</dbReference>
<evidence type="ECO:0000313" key="2">
    <source>
        <dbReference type="Proteomes" id="UP000325081"/>
    </source>
</evidence>
<organism evidence="1 2">
    <name type="scientific">Striga asiatica</name>
    <name type="common">Asiatic witchweed</name>
    <name type="synonym">Buchnera asiatica</name>
    <dbReference type="NCBI Taxonomy" id="4170"/>
    <lineage>
        <taxon>Eukaryota</taxon>
        <taxon>Viridiplantae</taxon>
        <taxon>Streptophyta</taxon>
        <taxon>Embryophyta</taxon>
        <taxon>Tracheophyta</taxon>
        <taxon>Spermatophyta</taxon>
        <taxon>Magnoliopsida</taxon>
        <taxon>eudicotyledons</taxon>
        <taxon>Gunneridae</taxon>
        <taxon>Pentapetalae</taxon>
        <taxon>asterids</taxon>
        <taxon>lamiids</taxon>
        <taxon>Lamiales</taxon>
        <taxon>Orobanchaceae</taxon>
        <taxon>Buchnereae</taxon>
        <taxon>Striga</taxon>
    </lineage>
</organism>
<dbReference type="EMBL" id="BKCP01004483">
    <property type="protein sequence ID" value="GER31454.1"/>
    <property type="molecule type" value="Genomic_DNA"/>
</dbReference>